<dbReference type="GO" id="GO:0016491">
    <property type="term" value="F:oxidoreductase activity"/>
    <property type="evidence" value="ECO:0007669"/>
    <property type="project" value="InterPro"/>
</dbReference>
<dbReference type="PRINTS" id="PR00469">
    <property type="entry name" value="PNDRDTASEII"/>
</dbReference>
<feature type="non-terminal residue" evidence="2">
    <location>
        <position position="1"/>
    </location>
</feature>
<sequence>QLGGMLRYGIPEHRLPKVELDKEIANIVNLCHEVHNNASLGQDFTIEDLKNKGYEAIFIGVGAQLDQKLGIEGENLPGVLSGVSFLHDIATGKKIDIGKKVVVIGGGNTAVDAARTAVRLDAEEATILYRRSREEMPAIGEEVEGSEQEGVGIHFLAVPVRVKAKDGKVNAIECVRMMLVGYDESGRRRPQPIRGSEFTLPADTVIAAIGYTIDTSGLPEGVLGSNQYIEVNQDTMETPLQGVFAGGDCVSRPATMVQAIAAGRGAA</sequence>
<dbReference type="AlphaFoldDB" id="X0VMJ9"/>
<dbReference type="InterPro" id="IPR036188">
    <property type="entry name" value="FAD/NAD-bd_sf"/>
</dbReference>
<name>X0VMJ9_9ZZZZ</name>
<dbReference type="Pfam" id="PF07992">
    <property type="entry name" value="Pyr_redox_2"/>
    <property type="match status" value="1"/>
</dbReference>
<dbReference type="EMBL" id="BARS01025226">
    <property type="protein sequence ID" value="GAG01781.1"/>
    <property type="molecule type" value="Genomic_DNA"/>
</dbReference>
<feature type="non-terminal residue" evidence="2">
    <location>
        <position position="267"/>
    </location>
</feature>
<dbReference type="PRINTS" id="PR00368">
    <property type="entry name" value="FADPNR"/>
</dbReference>
<protein>
    <recommendedName>
        <fullName evidence="1">FAD/NAD(P)-binding domain-containing protein</fullName>
    </recommendedName>
</protein>
<dbReference type="InterPro" id="IPR023753">
    <property type="entry name" value="FAD/NAD-binding_dom"/>
</dbReference>
<dbReference type="Gene3D" id="3.50.50.60">
    <property type="entry name" value="FAD/NAD(P)-binding domain"/>
    <property type="match status" value="1"/>
</dbReference>
<dbReference type="SUPFAM" id="SSF51971">
    <property type="entry name" value="Nucleotide-binding domain"/>
    <property type="match status" value="1"/>
</dbReference>
<dbReference type="PANTHER" id="PTHR42783">
    <property type="entry name" value="GLUTAMATE SYNTHASE [NADPH] SMALL CHAIN"/>
    <property type="match status" value="1"/>
</dbReference>
<accession>X0VMJ9</accession>
<organism evidence="2">
    <name type="scientific">marine sediment metagenome</name>
    <dbReference type="NCBI Taxonomy" id="412755"/>
    <lineage>
        <taxon>unclassified sequences</taxon>
        <taxon>metagenomes</taxon>
        <taxon>ecological metagenomes</taxon>
    </lineage>
</organism>
<dbReference type="PANTHER" id="PTHR42783:SF3">
    <property type="entry name" value="GLUTAMATE SYNTHASE [NADPH] SMALL CHAIN-RELATED"/>
    <property type="match status" value="1"/>
</dbReference>
<gene>
    <name evidence="2" type="ORF">S01H1_39900</name>
</gene>
<feature type="domain" description="FAD/NAD(P)-binding" evidence="1">
    <location>
        <begin position="25"/>
        <end position="263"/>
    </location>
</feature>
<reference evidence="2" key="1">
    <citation type="journal article" date="2014" name="Front. Microbiol.">
        <title>High frequency of phylogenetically diverse reductive dehalogenase-homologous genes in deep subseafloor sedimentary metagenomes.</title>
        <authorList>
            <person name="Kawai M."/>
            <person name="Futagami T."/>
            <person name="Toyoda A."/>
            <person name="Takaki Y."/>
            <person name="Nishi S."/>
            <person name="Hori S."/>
            <person name="Arai W."/>
            <person name="Tsubouchi T."/>
            <person name="Morono Y."/>
            <person name="Uchiyama I."/>
            <person name="Ito T."/>
            <person name="Fujiyama A."/>
            <person name="Inagaki F."/>
            <person name="Takami H."/>
        </authorList>
    </citation>
    <scope>NUCLEOTIDE SEQUENCE</scope>
    <source>
        <strain evidence="2">Expedition CK06-06</strain>
    </source>
</reference>
<comment type="caution">
    <text evidence="2">The sequence shown here is derived from an EMBL/GenBank/DDBJ whole genome shotgun (WGS) entry which is preliminary data.</text>
</comment>
<proteinExistence type="predicted"/>
<evidence type="ECO:0000313" key="2">
    <source>
        <dbReference type="EMBL" id="GAG01781.1"/>
    </source>
</evidence>
<evidence type="ECO:0000259" key="1">
    <source>
        <dbReference type="Pfam" id="PF07992"/>
    </source>
</evidence>